<evidence type="ECO:0000256" key="1">
    <source>
        <dbReference type="ARBA" id="ARBA00004651"/>
    </source>
</evidence>
<dbReference type="STRING" id="292563.Cyast_2062"/>
<feature type="transmembrane region" description="Helical" evidence="9">
    <location>
        <begin position="12"/>
        <end position="34"/>
    </location>
</feature>
<keyword evidence="6 9" id="KW-1133">Transmembrane helix</keyword>
<dbReference type="HOGENOM" id="CLU_053325_3_0_3"/>
<feature type="domain" description="MotA/TolQ/ExbB proton channel" evidence="10">
    <location>
        <begin position="70"/>
        <end position="190"/>
    </location>
</feature>
<keyword evidence="2 8" id="KW-0813">Transport</keyword>
<dbReference type="BioCyc" id="CSTA292563:G1353-2066-MONOMER"/>
<keyword evidence="7 9" id="KW-0472">Membrane</keyword>
<evidence type="ECO:0000259" key="10">
    <source>
        <dbReference type="Pfam" id="PF01618"/>
    </source>
</evidence>
<evidence type="ECO:0000256" key="6">
    <source>
        <dbReference type="ARBA" id="ARBA00022989"/>
    </source>
</evidence>
<dbReference type="GO" id="GO:0017038">
    <property type="term" value="P:protein import"/>
    <property type="evidence" value="ECO:0007669"/>
    <property type="project" value="TreeGrafter"/>
</dbReference>
<comment type="similarity">
    <text evidence="8">Belongs to the exbB/tolQ family.</text>
</comment>
<name>K9YNI6_CYASC</name>
<dbReference type="EMBL" id="CP003940">
    <property type="protein sequence ID" value="AFZ48012.1"/>
    <property type="molecule type" value="Genomic_DNA"/>
</dbReference>
<organism evidence="11 12">
    <name type="scientific">Cyanobacterium stanieri (strain ATCC 29140 / PCC 7202)</name>
    <dbReference type="NCBI Taxonomy" id="292563"/>
    <lineage>
        <taxon>Bacteria</taxon>
        <taxon>Bacillati</taxon>
        <taxon>Cyanobacteriota</taxon>
        <taxon>Cyanophyceae</taxon>
        <taxon>Oscillatoriophycideae</taxon>
        <taxon>Chroococcales</taxon>
        <taxon>Geminocystaceae</taxon>
        <taxon>Cyanobacterium</taxon>
    </lineage>
</organism>
<dbReference type="GO" id="GO:0005886">
    <property type="term" value="C:plasma membrane"/>
    <property type="evidence" value="ECO:0007669"/>
    <property type="project" value="UniProtKB-SubCell"/>
</dbReference>
<evidence type="ECO:0000256" key="9">
    <source>
        <dbReference type="SAM" id="Phobius"/>
    </source>
</evidence>
<dbReference type="PANTHER" id="PTHR30625">
    <property type="entry name" value="PROTEIN TOLQ"/>
    <property type="match status" value="1"/>
</dbReference>
<dbReference type="InterPro" id="IPR002898">
    <property type="entry name" value="MotA_ExbB_proton_chnl"/>
</dbReference>
<dbReference type="Proteomes" id="UP000010483">
    <property type="component" value="Chromosome"/>
</dbReference>
<dbReference type="PATRIC" id="fig|292563.3.peg.2154"/>
<evidence type="ECO:0000256" key="4">
    <source>
        <dbReference type="ARBA" id="ARBA00022692"/>
    </source>
</evidence>
<evidence type="ECO:0000256" key="5">
    <source>
        <dbReference type="ARBA" id="ARBA00022927"/>
    </source>
</evidence>
<evidence type="ECO:0000256" key="8">
    <source>
        <dbReference type="RuleBase" id="RU004057"/>
    </source>
</evidence>
<feature type="transmembrane region" description="Helical" evidence="9">
    <location>
        <begin position="111"/>
        <end position="132"/>
    </location>
</feature>
<evidence type="ECO:0000313" key="11">
    <source>
        <dbReference type="EMBL" id="AFZ48012.1"/>
    </source>
</evidence>
<comment type="subcellular location">
    <subcellularLocation>
        <location evidence="1">Cell membrane</location>
        <topology evidence="1">Multi-pass membrane protein</topology>
    </subcellularLocation>
    <subcellularLocation>
        <location evidence="8">Membrane</location>
        <topology evidence="8">Multi-pass membrane protein</topology>
    </subcellularLocation>
</comment>
<feature type="transmembrane region" description="Helical" evidence="9">
    <location>
        <begin position="159"/>
        <end position="179"/>
    </location>
</feature>
<evidence type="ECO:0000256" key="7">
    <source>
        <dbReference type="ARBA" id="ARBA00023136"/>
    </source>
</evidence>
<dbReference type="PANTHER" id="PTHR30625:SF15">
    <property type="entry name" value="BIOPOLYMER TRANSPORT PROTEIN EXBB"/>
    <property type="match status" value="1"/>
</dbReference>
<keyword evidence="12" id="KW-1185">Reference proteome</keyword>
<sequence length="209" mass="23022">MTLAELIEKGGFSIWPLLFLSILALGTIIERIWFWSKVLVKEEQILNTIMDAATTNWGKAGEIASRYRHHPLGKYLNTPLQLDNPDPEVFHLALETGAEDELSQMRKGDKILEGVIALSPLLGLLGTVLGLIRSLGSISLSDLGTASTSGVTLGIGESLISTAVGLVVAIIAVVFYRLFQAFWANQVRIFRKAGSDLELIYRQKWNLED</sequence>
<evidence type="ECO:0000256" key="2">
    <source>
        <dbReference type="ARBA" id="ARBA00022448"/>
    </source>
</evidence>
<reference evidence="12" key="1">
    <citation type="journal article" date="2013" name="Proc. Natl. Acad. Sci. U.S.A.">
        <title>Improving the coverage of the cyanobacterial phylum using diversity-driven genome sequencing.</title>
        <authorList>
            <person name="Shih P.M."/>
            <person name="Wu D."/>
            <person name="Latifi A."/>
            <person name="Axen S.D."/>
            <person name="Fewer D.P."/>
            <person name="Talla E."/>
            <person name="Calteau A."/>
            <person name="Cai F."/>
            <person name="Tandeau de Marsac N."/>
            <person name="Rippka R."/>
            <person name="Herdman M."/>
            <person name="Sivonen K."/>
            <person name="Coursin T."/>
            <person name="Laurent T."/>
            <person name="Goodwin L."/>
            <person name="Nolan M."/>
            <person name="Davenport K.W."/>
            <person name="Han C.S."/>
            <person name="Rubin E.M."/>
            <person name="Eisen J.A."/>
            <person name="Woyke T."/>
            <person name="Gugger M."/>
            <person name="Kerfeld C.A."/>
        </authorList>
    </citation>
    <scope>NUCLEOTIDE SEQUENCE [LARGE SCALE GENOMIC DNA]</scope>
    <source>
        <strain evidence="12">ATCC 29140 / PCC 7202</strain>
    </source>
</reference>
<keyword evidence="4 9" id="KW-0812">Transmembrane</keyword>
<protein>
    <submittedName>
        <fullName evidence="11">Outer membrane transport energization protein ExbB</fullName>
    </submittedName>
</protein>
<dbReference type="KEGG" id="csn:Cyast_2062"/>
<evidence type="ECO:0000313" key="12">
    <source>
        <dbReference type="Proteomes" id="UP000010483"/>
    </source>
</evidence>
<proteinExistence type="inferred from homology"/>
<dbReference type="InterPro" id="IPR050790">
    <property type="entry name" value="ExbB/TolQ_transport"/>
</dbReference>
<accession>K9YNI6</accession>
<dbReference type="AlphaFoldDB" id="K9YNI6"/>
<gene>
    <name evidence="11" type="ordered locus">Cyast_2062</name>
</gene>
<keyword evidence="3" id="KW-1003">Cell membrane</keyword>
<dbReference type="Pfam" id="PF01618">
    <property type="entry name" value="MotA_ExbB"/>
    <property type="match status" value="1"/>
</dbReference>
<evidence type="ECO:0000256" key="3">
    <source>
        <dbReference type="ARBA" id="ARBA00022475"/>
    </source>
</evidence>
<keyword evidence="5 8" id="KW-0653">Protein transport</keyword>
<dbReference type="eggNOG" id="COG0811">
    <property type="taxonomic scope" value="Bacteria"/>
</dbReference>